<dbReference type="AlphaFoldDB" id="A0A2T4Z9Z0"/>
<evidence type="ECO:0000313" key="4">
    <source>
        <dbReference type="EMBL" id="PTM58716.1"/>
    </source>
</evidence>
<keyword evidence="5" id="KW-1185">Reference proteome</keyword>
<dbReference type="EMBL" id="PZZP01000001">
    <property type="protein sequence ID" value="PTM58716.1"/>
    <property type="molecule type" value="Genomic_DNA"/>
</dbReference>
<dbReference type="Pfam" id="PF13602">
    <property type="entry name" value="ADH_zinc_N_2"/>
    <property type="match status" value="1"/>
</dbReference>
<dbReference type="Pfam" id="PF08240">
    <property type="entry name" value="ADH_N"/>
    <property type="match status" value="1"/>
</dbReference>
<evidence type="ECO:0000256" key="1">
    <source>
        <dbReference type="ARBA" id="ARBA00022857"/>
    </source>
</evidence>
<gene>
    <name evidence="4" type="ORF">C8J48_1304</name>
</gene>
<proteinExistence type="predicted"/>
<comment type="caution">
    <text evidence="4">The sequence shown here is derived from an EMBL/GenBank/DDBJ whole genome shotgun (WGS) entry which is preliminary data.</text>
</comment>
<dbReference type="SMART" id="SM00829">
    <property type="entry name" value="PKS_ER"/>
    <property type="match status" value="1"/>
</dbReference>
<dbReference type="SUPFAM" id="SSF51735">
    <property type="entry name" value="NAD(P)-binding Rossmann-fold domains"/>
    <property type="match status" value="1"/>
</dbReference>
<dbReference type="CDD" id="cd05289">
    <property type="entry name" value="MDR_like_2"/>
    <property type="match status" value="1"/>
</dbReference>
<keyword evidence="2" id="KW-0560">Oxidoreductase</keyword>
<dbReference type="InterPro" id="IPR036291">
    <property type="entry name" value="NAD(P)-bd_dom_sf"/>
</dbReference>
<accession>A0A2T4Z9Z0</accession>
<dbReference type="InterPro" id="IPR020843">
    <property type="entry name" value="ER"/>
</dbReference>
<reference evidence="4 5" key="1">
    <citation type="submission" date="2018-04" db="EMBL/GenBank/DDBJ databases">
        <title>Genomic Encyclopedia of Archaeal and Bacterial Type Strains, Phase II (KMG-II): from individual species to whole genera.</title>
        <authorList>
            <person name="Goeker M."/>
        </authorList>
    </citation>
    <scope>NUCLEOTIDE SEQUENCE [LARGE SCALE GENOMIC DNA]</scope>
    <source>
        <strain evidence="4 5">DSM 45169</strain>
    </source>
</reference>
<protein>
    <submittedName>
        <fullName evidence="4">NADPH:quinone reductase-like Zn-dependent oxidoreductase</fullName>
    </submittedName>
</protein>
<feature type="domain" description="Enoyl reductase (ER)" evidence="3">
    <location>
        <begin position="14"/>
        <end position="304"/>
    </location>
</feature>
<evidence type="ECO:0000313" key="5">
    <source>
        <dbReference type="Proteomes" id="UP000241639"/>
    </source>
</evidence>
<organism evidence="4 5">
    <name type="scientific">Desmospora activa DSM 45169</name>
    <dbReference type="NCBI Taxonomy" id="1121389"/>
    <lineage>
        <taxon>Bacteria</taxon>
        <taxon>Bacillati</taxon>
        <taxon>Bacillota</taxon>
        <taxon>Bacilli</taxon>
        <taxon>Bacillales</taxon>
        <taxon>Thermoactinomycetaceae</taxon>
        <taxon>Desmospora</taxon>
    </lineage>
</organism>
<name>A0A2T4Z9Z0_9BACL</name>
<keyword evidence="1" id="KW-0521">NADP</keyword>
<dbReference type="Proteomes" id="UP000241639">
    <property type="component" value="Unassembled WGS sequence"/>
</dbReference>
<dbReference type="GO" id="GO:0008270">
    <property type="term" value="F:zinc ion binding"/>
    <property type="evidence" value="ECO:0007669"/>
    <property type="project" value="InterPro"/>
</dbReference>
<dbReference type="GO" id="GO:0070402">
    <property type="term" value="F:NADPH binding"/>
    <property type="evidence" value="ECO:0007669"/>
    <property type="project" value="TreeGrafter"/>
</dbReference>
<evidence type="ECO:0000256" key="2">
    <source>
        <dbReference type="ARBA" id="ARBA00023002"/>
    </source>
</evidence>
<dbReference type="Gene3D" id="3.40.50.720">
    <property type="entry name" value="NAD(P)-binding Rossmann-like Domain"/>
    <property type="match status" value="1"/>
</dbReference>
<dbReference type="PROSITE" id="PS01162">
    <property type="entry name" value="QOR_ZETA_CRYSTAL"/>
    <property type="match status" value="1"/>
</dbReference>
<dbReference type="SUPFAM" id="SSF50129">
    <property type="entry name" value="GroES-like"/>
    <property type="match status" value="1"/>
</dbReference>
<dbReference type="InterPro" id="IPR013154">
    <property type="entry name" value="ADH-like_N"/>
</dbReference>
<sequence>MNHTMKAVAFSSHGGPEVLQLVEAELPQAGTGQVRVHIKAAGVQPFDYAVRSGWNPPGITIRFPQVIGNEFAGVVDQVGEGVTGFSVGSEVLGWALLACYAEYVVVSTDQIVTKPQEMPWEVAGVMSASGQTAHTALQELGVGEGDTVLIHAAAGGVGTFAVQLARAWGATVIGTASAGNHEYLRSLGAIPVSYGDDLVERVRVLAPDGVDAALDAAGKDALYASVALVNDKDRIGTLVAFELAEQLGVRLIRSQRSAARLTELVDLYTQGKLHIHIRKTFPLQQTADAHREVETGHGRGKVVLMVD</sequence>
<dbReference type="Gene3D" id="3.90.180.10">
    <property type="entry name" value="Medium-chain alcohol dehydrogenases, catalytic domain"/>
    <property type="match status" value="1"/>
</dbReference>
<dbReference type="GO" id="GO:0016651">
    <property type="term" value="F:oxidoreductase activity, acting on NAD(P)H"/>
    <property type="evidence" value="ECO:0007669"/>
    <property type="project" value="TreeGrafter"/>
</dbReference>
<dbReference type="InterPro" id="IPR011032">
    <property type="entry name" value="GroES-like_sf"/>
</dbReference>
<dbReference type="PANTHER" id="PTHR48106">
    <property type="entry name" value="QUINONE OXIDOREDUCTASE PIG3-RELATED"/>
    <property type="match status" value="1"/>
</dbReference>
<dbReference type="InterPro" id="IPR002364">
    <property type="entry name" value="Quin_OxRdtase/zeta-crystal_CS"/>
</dbReference>
<evidence type="ECO:0000259" key="3">
    <source>
        <dbReference type="SMART" id="SM00829"/>
    </source>
</evidence>